<reference evidence="2" key="1">
    <citation type="submission" date="2025-08" db="UniProtKB">
        <authorList>
            <consortium name="Ensembl"/>
        </authorList>
    </citation>
    <scope>IDENTIFICATION</scope>
</reference>
<evidence type="ECO:0000313" key="3">
    <source>
        <dbReference type="Proteomes" id="UP000694427"/>
    </source>
</evidence>
<dbReference type="PANTHER" id="PTHR19446">
    <property type="entry name" value="REVERSE TRANSCRIPTASES"/>
    <property type="match status" value="1"/>
</dbReference>
<evidence type="ECO:0000313" key="2">
    <source>
        <dbReference type="Ensembl" id="ENSCCRP00010111274.1"/>
    </source>
</evidence>
<keyword evidence="3" id="KW-1185">Reference proteome</keyword>
<accession>A0A8C1PSX6</accession>
<dbReference type="AlphaFoldDB" id="A0A8C1PSX6"/>
<name>A0A8C1PSX6_CYPCA</name>
<organism evidence="2 3">
    <name type="scientific">Cyprinus carpio</name>
    <name type="common">Common carp</name>
    <dbReference type="NCBI Taxonomy" id="7962"/>
    <lineage>
        <taxon>Eukaryota</taxon>
        <taxon>Metazoa</taxon>
        <taxon>Chordata</taxon>
        <taxon>Craniata</taxon>
        <taxon>Vertebrata</taxon>
        <taxon>Euteleostomi</taxon>
        <taxon>Actinopterygii</taxon>
        <taxon>Neopterygii</taxon>
        <taxon>Teleostei</taxon>
        <taxon>Ostariophysi</taxon>
        <taxon>Cypriniformes</taxon>
        <taxon>Cyprinidae</taxon>
        <taxon>Cyprininae</taxon>
        <taxon>Cyprinus</taxon>
    </lineage>
</organism>
<dbReference type="InterPro" id="IPR000477">
    <property type="entry name" value="RT_dom"/>
</dbReference>
<protein>
    <recommendedName>
        <fullName evidence="1">Reverse transcriptase domain-containing protein</fullName>
    </recommendedName>
</protein>
<dbReference type="CDD" id="cd01650">
    <property type="entry name" value="RT_nLTR_like"/>
    <property type="match status" value="1"/>
</dbReference>
<dbReference type="PROSITE" id="PS50878">
    <property type="entry name" value="RT_POL"/>
    <property type="match status" value="1"/>
</dbReference>
<dbReference type="Ensembl" id="ENSCCRT00010123807.1">
    <property type="protein sequence ID" value="ENSCCRP00010111274.1"/>
    <property type="gene ID" value="ENSCCRG00010049043.1"/>
</dbReference>
<evidence type="ECO:0000259" key="1">
    <source>
        <dbReference type="PROSITE" id="PS50878"/>
    </source>
</evidence>
<dbReference type="InterPro" id="IPR043502">
    <property type="entry name" value="DNA/RNA_pol_sf"/>
</dbReference>
<dbReference type="Pfam" id="PF00078">
    <property type="entry name" value="RVT_1"/>
    <property type="match status" value="1"/>
</dbReference>
<dbReference type="Proteomes" id="UP000694427">
    <property type="component" value="Unplaced"/>
</dbReference>
<proteinExistence type="predicted"/>
<dbReference type="SUPFAM" id="SSF56672">
    <property type="entry name" value="DNA/RNA polymerases"/>
    <property type="match status" value="1"/>
</dbReference>
<feature type="domain" description="Reverse transcriptase" evidence="1">
    <location>
        <begin position="92"/>
        <end position="362"/>
    </location>
</feature>
<reference evidence="2" key="2">
    <citation type="submission" date="2025-09" db="UniProtKB">
        <authorList>
            <consortium name="Ensembl"/>
        </authorList>
    </citation>
    <scope>IDENTIFICATION</scope>
</reference>
<sequence>MFLKAFIKVNSSENLTEQSKKMREVVMKEYPEIKKKKEAEDNLLDVLFSMSELKNAVRRMKQSTTGMDGISYCMMKHFSEISMEVILTFYNRIWMEGIIPQSWKEALIIPIKKPGKDPSNPINYRPIALTSHLCKVMERMLTDRLIYHLEKMNWFSSYQSGFRCGRGTMDSVVLLEDEIRKAFINKESVIAVFFDIEKAYDMLWKEGLLIKLQKMSIKGRMYNWIKEFLIGRSIRVKIGGAISSSGIIDNGTPQGSVISPLLFIIMINDVFSRIDRSMGKSLFADDGAIWFRGKNIEYNLKKMQYALNEVEKWSGENGFKFSVEKTKVIVFTKMRRNMDVKLKLYKKELERVRTVRFLGVWFIYFKDRSVSQRCLH</sequence>